<feature type="compositionally biased region" description="Low complexity" evidence="1">
    <location>
        <begin position="78"/>
        <end position="92"/>
    </location>
</feature>
<proteinExistence type="predicted"/>
<dbReference type="AlphaFoldDB" id="A0A2G1XH41"/>
<feature type="transmembrane region" description="Helical" evidence="2">
    <location>
        <begin position="124"/>
        <end position="143"/>
    </location>
</feature>
<accession>A0A2G1XH41</accession>
<dbReference type="Proteomes" id="UP000222531">
    <property type="component" value="Unassembled WGS sequence"/>
</dbReference>
<keyword evidence="2" id="KW-1133">Transmembrane helix</keyword>
<keyword evidence="3" id="KW-0732">Signal</keyword>
<name>A0A2G1XH41_STRCJ</name>
<keyword evidence="2" id="KW-0812">Transmembrane</keyword>
<keyword evidence="2" id="KW-0472">Membrane</keyword>
<evidence type="ECO:0000256" key="2">
    <source>
        <dbReference type="SAM" id="Phobius"/>
    </source>
</evidence>
<evidence type="ECO:0000313" key="5">
    <source>
        <dbReference type="Proteomes" id="UP000222531"/>
    </source>
</evidence>
<feature type="signal peptide" evidence="3">
    <location>
        <begin position="1"/>
        <end position="35"/>
    </location>
</feature>
<gene>
    <name evidence="4" type="ORF">BLA24_17200</name>
</gene>
<feature type="chain" id="PRO_5044380937" evidence="3">
    <location>
        <begin position="36"/>
        <end position="171"/>
    </location>
</feature>
<dbReference type="EMBL" id="NHZO01000148">
    <property type="protein sequence ID" value="PHQ50553.1"/>
    <property type="molecule type" value="Genomic_DNA"/>
</dbReference>
<comment type="caution">
    <text evidence="4">The sequence shown here is derived from an EMBL/GenBank/DDBJ whole genome shotgun (WGS) entry which is preliminary data.</text>
</comment>
<evidence type="ECO:0000256" key="3">
    <source>
        <dbReference type="SAM" id="SignalP"/>
    </source>
</evidence>
<organism evidence="4 5">
    <name type="scientific">Streptomyces cinnamoneus</name>
    <name type="common">Streptoverticillium cinnamoneum</name>
    <dbReference type="NCBI Taxonomy" id="53446"/>
    <lineage>
        <taxon>Bacteria</taxon>
        <taxon>Bacillati</taxon>
        <taxon>Actinomycetota</taxon>
        <taxon>Actinomycetes</taxon>
        <taxon>Kitasatosporales</taxon>
        <taxon>Streptomycetaceae</taxon>
        <taxon>Streptomyces</taxon>
        <taxon>Streptomyces cinnamoneus group</taxon>
    </lineage>
</organism>
<feature type="region of interest" description="Disordered" evidence="1">
    <location>
        <begin position="72"/>
        <end position="92"/>
    </location>
</feature>
<reference evidence="4 5" key="1">
    <citation type="journal article" date="2017" name="Biochemistry">
        <title>Identification of the Biosynthetic Pathway for the Antibiotic Bicyclomycin.</title>
        <authorList>
            <person name="Patteson J."/>
            <person name="Cai W."/>
            <person name="Johnson R.A."/>
            <person name="Santa Maria K."/>
            <person name="Li B."/>
        </authorList>
    </citation>
    <scope>NUCLEOTIDE SEQUENCE [LARGE SCALE GENOMIC DNA]</scope>
    <source>
        <strain evidence="4 5">ATCC 21532</strain>
    </source>
</reference>
<dbReference type="RefSeq" id="WP_099199850.1">
    <property type="nucleotide sequence ID" value="NZ_JBIRXA010000005.1"/>
</dbReference>
<protein>
    <submittedName>
        <fullName evidence="4">Uncharacterized protein</fullName>
    </submittedName>
</protein>
<sequence length="171" mass="17308">MTSTRRSPGRALARLLTACAVLLGLFLMHGAPASAATDCHAAVQEPHGAVPAEHEPHGAVPAEHEPHGAVPAEHAAHGEPGAAAGTAPVASPSAVHMDAQARTGGHGTQCVATAPRDRLPLPTIWLLASAAAFVLVGWALVRLRAAAGGTGRRGPPGCGRDLLLRKCVARN</sequence>
<keyword evidence="5" id="KW-1185">Reference proteome</keyword>
<evidence type="ECO:0000313" key="4">
    <source>
        <dbReference type="EMBL" id="PHQ50553.1"/>
    </source>
</evidence>
<evidence type="ECO:0000256" key="1">
    <source>
        <dbReference type="SAM" id="MobiDB-lite"/>
    </source>
</evidence>
<dbReference type="OrthoDB" id="4327955at2"/>